<dbReference type="PROSITE" id="PS50110">
    <property type="entry name" value="RESPONSE_REGULATORY"/>
    <property type="match status" value="1"/>
</dbReference>
<dbReference type="InterPro" id="IPR011006">
    <property type="entry name" value="CheY-like_superfamily"/>
</dbReference>
<evidence type="ECO:0000259" key="4">
    <source>
        <dbReference type="PROSITE" id="PS50043"/>
    </source>
</evidence>
<gene>
    <name evidence="6" type="ORF">GEV47_16275</name>
</gene>
<sequence length="224" mass="24627">MSRFNIRVMFADDHPVMLLGIRQALKEVQTIAYVGDASNSTELVDKLNCTECDVLVTDYGMPGGDYGDGLAMLSFLRRSYPSLKIVVLTMMDNPAMLNVLLAQHVNGVVSKSDDVSHLIPAIHAAYSNGRYLSPAIEEMIGVRTGDKIAGIVPVMLTRRETEVIRLLGDGLTVNQISERLNRSKKTISGQKISAMKKLGITRDIDIYKYVMETGLALSSTITME</sequence>
<feature type="domain" description="Response regulatory" evidence="5">
    <location>
        <begin position="7"/>
        <end position="126"/>
    </location>
</feature>
<dbReference type="PANTHER" id="PTHR43214">
    <property type="entry name" value="TWO-COMPONENT RESPONSE REGULATOR"/>
    <property type="match status" value="1"/>
</dbReference>
<dbReference type="InterPro" id="IPR058245">
    <property type="entry name" value="NreC/VraR/RcsB-like_REC"/>
</dbReference>
<dbReference type="InterPro" id="IPR016032">
    <property type="entry name" value="Sig_transdc_resp-reg_C-effctor"/>
</dbReference>
<dbReference type="PROSITE" id="PS00622">
    <property type="entry name" value="HTH_LUXR_1"/>
    <property type="match status" value="1"/>
</dbReference>
<dbReference type="GO" id="GO:0006355">
    <property type="term" value="P:regulation of DNA-templated transcription"/>
    <property type="evidence" value="ECO:0007669"/>
    <property type="project" value="InterPro"/>
</dbReference>
<dbReference type="InterPro" id="IPR000792">
    <property type="entry name" value="Tscrpt_reg_LuxR_C"/>
</dbReference>
<evidence type="ECO:0000256" key="2">
    <source>
        <dbReference type="ARBA" id="ARBA00023125"/>
    </source>
</evidence>
<reference evidence="6 7" key="1">
    <citation type="submission" date="2019-10" db="EMBL/GenBank/DDBJ databases">
        <title>Glaciimonas soli sp. nov., a psychrophilic bacterium isolated from the forest soil of a high elevation mountain in Taiwan.</title>
        <authorList>
            <person name="Wang L.-T."/>
            <person name="Shieh W.Y."/>
        </authorList>
    </citation>
    <scope>NUCLEOTIDE SEQUENCE [LARGE SCALE GENOMIC DNA]</scope>
    <source>
        <strain evidence="6 7">GS1</strain>
    </source>
</reference>
<dbReference type="Pfam" id="PF00196">
    <property type="entry name" value="GerE"/>
    <property type="match status" value="1"/>
</dbReference>
<dbReference type="SUPFAM" id="SSF46894">
    <property type="entry name" value="C-terminal effector domain of the bipartite response regulators"/>
    <property type="match status" value="1"/>
</dbReference>
<dbReference type="InterPro" id="IPR036388">
    <property type="entry name" value="WH-like_DNA-bd_sf"/>
</dbReference>
<dbReference type="CDD" id="cd06170">
    <property type="entry name" value="LuxR_C_like"/>
    <property type="match status" value="1"/>
</dbReference>
<dbReference type="Proteomes" id="UP000451565">
    <property type="component" value="Unassembled WGS sequence"/>
</dbReference>
<keyword evidence="2" id="KW-0238">DNA-binding</keyword>
<dbReference type="SUPFAM" id="SSF52172">
    <property type="entry name" value="CheY-like"/>
    <property type="match status" value="1"/>
</dbReference>
<dbReference type="RefSeq" id="WP_153235843.1">
    <property type="nucleotide sequence ID" value="NZ_WINI01000008.1"/>
</dbReference>
<dbReference type="GO" id="GO:0003677">
    <property type="term" value="F:DNA binding"/>
    <property type="evidence" value="ECO:0007669"/>
    <property type="project" value="UniProtKB-KW"/>
</dbReference>
<evidence type="ECO:0000256" key="3">
    <source>
        <dbReference type="PROSITE-ProRule" id="PRU00169"/>
    </source>
</evidence>
<dbReference type="InterPro" id="IPR039420">
    <property type="entry name" value="WalR-like"/>
</dbReference>
<accession>A0A843YWY8</accession>
<feature type="domain" description="HTH luxR-type" evidence="4">
    <location>
        <begin position="149"/>
        <end position="214"/>
    </location>
</feature>
<feature type="modified residue" description="4-aspartylphosphate" evidence="3">
    <location>
        <position position="58"/>
    </location>
</feature>
<dbReference type="Gene3D" id="1.10.10.10">
    <property type="entry name" value="Winged helix-like DNA-binding domain superfamily/Winged helix DNA-binding domain"/>
    <property type="match status" value="1"/>
</dbReference>
<evidence type="ECO:0000256" key="1">
    <source>
        <dbReference type="ARBA" id="ARBA00022553"/>
    </source>
</evidence>
<keyword evidence="1 3" id="KW-0597">Phosphoprotein</keyword>
<dbReference type="PRINTS" id="PR00038">
    <property type="entry name" value="HTHLUXR"/>
</dbReference>
<name>A0A843YWY8_9BURK</name>
<dbReference type="Pfam" id="PF00072">
    <property type="entry name" value="Response_reg"/>
    <property type="match status" value="1"/>
</dbReference>
<dbReference type="SMART" id="SM00448">
    <property type="entry name" value="REC"/>
    <property type="match status" value="1"/>
</dbReference>
<evidence type="ECO:0000259" key="5">
    <source>
        <dbReference type="PROSITE" id="PS50110"/>
    </source>
</evidence>
<organism evidence="6 7">
    <name type="scientific">Glaciimonas soli</name>
    <dbReference type="NCBI Taxonomy" id="2590999"/>
    <lineage>
        <taxon>Bacteria</taxon>
        <taxon>Pseudomonadati</taxon>
        <taxon>Pseudomonadota</taxon>
        <taxon>Betaproteobacteria</taxon>
        <taxon>Burkholderiales</taxon>
        <taxon>Oxalobacteraceae</taxon>
        <taxon>Glaciimonas</taxon>
    </lineage>
</organism>
<dbReference type="AlphaFoldDB" id="A0A843YWY8"/>
<dbReference type="CDD" id="cd17535">
    <property type="entry name" value="REC_NarL-like"/>
    <property type="match status" value="1"/>
</dbReference>
<dbReference type="PROSITE" id="PS50043">
    <property type="entry name" value="HTH_LUXR_2"/>
    <property type="match status" value="1"/>
</dbReference>
<dbReference type="SMART" id="SM00421">
    <property type="entry name" value="HTH_LUXR"/>
    <property type="match status" value="1"/>
</dbReference>
<dbReference type="EMBL" id="WINI01000008">
    <property type="protein sequence ID" value="MQR02233.1"/>
    <property type="molecule type" value="Genomic_DNA"/>
</dbReference>
<dbReference type="Gene3D" id="3.40.50.2300">
    <property type="match status" value="1"/>
</dbReference>
<dbReference type="GO" id="GO:0000160">
    <property type="term" value="P:phosphorelay signal transduction system"/>
    <property type="evidence" value="ECO:0007669"/>
    <property type="project" value="InterPro"/>
</dbReference>
<comment type="caution">
    <text evidence="6">The sequence shown here is derived from an EMBL/GenBank/DDBJ whole genome shotgun (WGS) entry which is preliminary data.</text>
</comment>
<proteinExistence type="predicted"/>
<keyword evidence="7" id="KW-1185">Reference proteome</keyword>
<dbReference type="InterPro" id="IPR001789">
    <property type="entry name" value="Sig_transdc_resp-reg_receiver"/>
</dbReference>
<dbReference type="PANTHER" id="PTHR43214:SF17">
    <property type="entry name" value="TRANSCRIPTIONAL REGULATORY PROTEIN RCSB"/>
    <property type="match status" value="1"/>
</dbReference>
<protein>
    <submittedName>
        <fullName evidence="6">Response regulator</fullName>
    </submittedName>
</protein>
<evidence type="ECO:0000313" key="7">
    <source>
        <dbReference type="Proteomes" id="UP000451565"/>
    </source>
</evidence>
<evidence type="ECO:0000313" key="6">
    <source>
        <dbReference type="EMBL" id="MQR02233.1"/>
    </source>
</evidence>
<dbReference type="OrthoDB" id="9780593at2"/>